<dbReference type="InterPro" id="IPR013094">
    <property type="entry name" value="AB_hydrolase_3"/>
</dbReference>
<evidence type="ECO:0000256" key="3">
    <source>
        <dbReference type="PROSITE-ProRule" id="PRU10038"/>
    </source>
</evidence>
<comment type="caution">
    <text evidence="6">The sequence shown here is derived from an EMBL/GenBank/DDBJ whole genome shotgun (WGS) entry which is preliminary data.</text>
</comment>
<dbReference type="OrthoDB" id="1662883at2759"/>
<feature type="domain" description="Alpha/beta hydrolase fold-3" evidence="5">
    <location>
        <begin position="175"/>
        <end position="312"/>
    </location>
</feature>
<organism evidence="6 7">
    <name type="scientific">Cronartium quercuum f. sp. fusiforme G11</name>
    <dbReference type="NCBI Taxonomy" id="708437"/>
    <lineage>
        <taxon>Eukaryota</taxon>
        <taxon>Fungi</taxon>
        <taxon>Dikarya</taxon>
        <taxon>Basidiomycota</taxon>
        <taxon>Pucciniomycotina</taxon>
        <taxon>Pucciniomycetes</taxon>
        <taxon>Pucciniales</taxon>
        <taxon>Coleosporiaceae</taxon>
        <taxon>Cronartium</taxon>
    </lineage>
</organism>
<feature type="compositionally biased region" description="Polar residues" evidence="4">
    <location>
        <begin position="336"/>
        <end position="354"/>
    </location>
</feature>
<keyword evidence="7" id="KW-1185">Reference proteome</keyword>
<dbReference type="Gene3D" id="3.40.50.1820">
    <property type="entry name" value="alpha/beta hydrolase"/>
    <property type="match status" value="1"/>
</dbReference>
<sequence length="695" mass="78255">MPSLSFPTVIGSSVKTIVKTVSHRVTHHPSKDNNETSTTSSDEGPDVNETNTYAKGQARHEFGYDVGWALIKNFIEQSTHHTVEELQDFVTHSVPSPPWIKKIRVTIPSPYCLEAAKILVQADPSLIKSVGGSTWWQWAGHDHGIHAEWLAPKTIWKGFPNDEPETQEPDVPTMFTIHGGGFFFGSVDTHRYQFWRMARKANSRAFTVAYRLAPQYPFPCALMDCLAAYLYLTEPIQSTDPSIAPLHKPISPKKIIISGDSAGGNLALSLLCVLRNLGKELPAGGVLISPWVDLTHSFESVMENADKDILPPHGFIYQPSEAWPPSSSPPSSSEPLNSTVHSVSKNPVNLDPTNHPSVPAAAPRIETPEFEASQPIEDPYNGYRQRNVCIRGNELSEKEDQIQLYATNDQLNNPLVSPLYQTSLGGLCPLLMIASDHECLRDEVIYLAHRAAQPERYQLSARMKERNQIDRHDVEVNWKPTLVHLQVYNSTCHMFSVMGWTDPAKYCYRSMASFCRLVIDLNKGKESNVDEDKANQTIRKGQTEDPESVFTGSYLGDKAFKRPEFQSNMVRERVDVEGNTRVLEDAEQIPCLQKKDALEGYVPEQVIERFLEGKKREPRSKRKSRIIEKIQEYKLKRNPERNLAMVEELVAKLKINETPPPTAMAGRIETKEGHQLALEVQKQLSDGLFFFDSSF</sequence>
<gene>
    <name evidence="6" type="ORF">CROQUDRAFT_651624</name>
</gene>
<feature type="region of interest" description="Disordered" evidence="4">
    <location>
        <begin position="22"/>
        <end position="54"/>
    </location>
</feature>
<feature type="compositionally biased region" description="Low complexity" evidence="4">
    <location>
        <begin position="320"/>
        <end position="335"/>
    </location>
</feature>
<feature type="region of interest" description="Disordered" evidence="4">
    <location>
        <begin position="320"/>
        <end position="354"/>
    </location>
</feature>
<proteinExistence type="inferred from homology"/>
<evidence type="ECO:0000256" key="2">
    <source>
        <dbReference type="ARBA" id="ARBA00022801"/>
    </source>
</evidence>
<dbReference type="GO" id="GO:0016787">
    <property type="term" value="F:hydrolase activity"/>
    <property type="evidence" value="ECO:0007669"/>
    <property type="project" value="UniProtKB-KW"/>
</dbReference>
<dbReference type="InterPro" id="IPR029058">
    <property type="entry name" value="AB_hydrolase_fold"/>
</dbReference>
<evidence type="ECO:0000259" key="5">
    <source>
        <dbReference type="Pfam" id="PF07859"/>
    </source>
</evidence>
<dbReference type="Pfam" id="PF07859">
    <property type="entry name" value="Abhydrolase_3"/>
    <property type="match status" value="1"/>
</dbReference>
<dbReference type="EMBL" id="MU167215">
    <property type="protein sequence ID" value="KAG0151098.1"/>
    <property type="molecule type" value="Genomic_DNA"/>
</dbReference>
<dbReference type="Proteomes" id="UP000886653">
    <property type="component" value="Unassembled WGS sequence"/>
</dbReference>
<dbReference type="InterPro" id="IPR050300">
    <property type="entry name" value="GDXG_lipolytic_enzyme"/>
</dbReference>
<dbReference type="InterPro" id="IPR033140">
    <property type="entry name" value="Lipase_GDXG_put_SER_AS"/>
</dbReference>
<dbReference type="AlphaFoldDB" id="A0A9P6NVJ4"/>
<dbReference type="InterPro" id="IPR002168">
    <property type="entry name" value="Lipase_GDXG_HIS_AS"/>
</dbReference>
<reference evidence="6" key="1">
    <citation type="submission" date="2013-11" db="EMBL/GenBank/DDBJ databases">
        <title>Genome sequence of the fusiform rust pathogen reveals effectors for host alternation and coevolution with pine.</title>
        <authorList>
            <consortium name="DOE Joint Genome Institute"/>
            <person name="Smith K."/>
            <person name="Pendleton A."/>
            <person name="Kubisiak T."/>
            <person name="Anderson C."/>
            <person name="Salamov A."/>
            <person name="Aerts A."/>
            <person name="Riley R."/>
            <person name="Clum A."/>
            <person name="Lindquist E."/>
            <person name="Ence D."/>
            <person name="Campbell M."/>
            <person name="Kronenberg Z."/>
            <person name="Feau N."/>
            <person name="Dhillon B."/>
            <person name="Hamelin R."/>
            <person name="Burleigh J."/>
            <person name="Smith J."/>
            <person name="Yandell M."/>
            <person name="Nelson C."/>
            <person name="Grigoriev I."/>
            <person name="Davis J."/>
        </authorList>
    </citation>
    <scope>NUCLEOTIDE SEQUENCE</scope>
    <source>
        <strain evidence="6">G11</strain>
    </source>
</reference>
<dbReference type="PANTHER" id="PTHR48081">
    <property type="entry name" value="AB HYDROLASE SUPERFAMILY PROTEIN C4A8.06C"/>
    <property type="match status" value="1"/>
</dbReference>
<comment type="similarity">
    <text evidence="1">Belongs to the 'GDXG' lipolytic enzyme family.</text>
</comment>
<dbReference type="PANTHER" id="PTHR48081:SF5">
    <property type="entry name" value="ALPHA_BETA HYDROLASE FOLD-3 DOMAIN-CONTAINING PROTEIN"/>
    <property type="match status" value="1"/>
</dbReference>
<evidence type="ECO:0000313" key="7">
    <source>
        <dbReference type="Proteomes" id="UP000886653"/>
    </source>
</evidence>
<dbReference type="PROSITE" id="PS01173">
    <property type="entry name" value="LIPASE_GDXG_HIS"/>
    <property type="match status" value="1"/>
</dbReference>
<name>A0A9P6NVJ4_9BASI</name>
<feature type="active site" evidence="3">
    <location>
        <position position="261"/>
    </location>
</feature>
<accession>A0A9P6NVJ4</accession>
<evidence type="ECO:0000256" key="1">
    <source>
        <dbReference type="ARBA" id="ARBA00010515"/>
    </source>
</evidence>
<keyword evidence="2" id="KW-0378">Hydrolase</keyword>
<dbReference type="SUPFAM" id="SSF53474">
    <property type="entry name" value="alpha/beta-Hydrolases"/>
    <property type="match status" value="1"/>
</dbReference>
<protein>
    <recommendedName>
        <fullName evidence="5">Alpha/beta hydrolase fold-3 domain-containing protein</fullName>
    </recommendedName>
</protein>
<feature type="compositionally biased region" description="Polar residues" evidence="4">
    <location>
        <begin position="35"/>
        <end position="54"/>
    </location>
</feature>
<dbReference type="PROSITE" id="PS01174">
    <property type="entry name" value="LIPASE_GDXG_SER"/>
    <property type="match status" value="1"/>
</dbReference>
<evidence type="ECO:0000256" key="4">
    <source>
        <dbReference type="SAM" id="MobiDB-lite"/>
    </source>
</evidence>
<evidence type="ECO:0000313" key="6">
    <source>
        <dbReference type="EMBL" id="KAG0151098.1"/>
    </source>
</evidence>